<evidence type="ECO:0000256" key="1">
    <source>
        <dbReference type="SAM" id="SignalP"/>
    </source>
</evidence>
<dbReference type="AlphaFoldDB" id="A0A388M0U7"/>
<name>A0A388M0U7_CHABU</name>
<proteinExistence type="predicted"/>
<protein>
    <submittedName>
        <fullName evidence="2">Uncharacterized protein</fullName>
    </submittedName>
</protein>
<feature type="signal peptide" evidence="1">
    <location>
        <begin position="1"/>
        <end position="21"/>
    </location>
</feature>
<evidence type="ECO:0000313" key="2">
    <source>
        <dbReference type="EMBL" id="GBG88161.1"/>
    </source>
</evidence>
<keyword evidence="3" id="KW-1185">Reference proteome</keyword>
<sequence length="136" mass="14525">MKTAGVLLVLCMMMVVGGSFATPMQVSFSASGDAGSSAENTTEVVGEYSFTLPDYAAKLLRGDSARTTTEPPTVTVRGNPCEVECKCELVKCQGRVVAGQISRGFTLVERREQLRGMTLCSGAYEGCEIGCTRYNM</sequence>
<evidence type="ECO:0000313" key="3">
    <source>
        <dbReference type="Proteomes" id="UP000265515"/>
    </source>
</evidence>
<dbReference type="Gramene" id="GBG88161">
    <property type="protein sequence ID" value="GBG88161"/>
    <property type="gene ID" value="CBR_g46649"/>
</dbReference>
<dbReference type="Proteomes" id="UP000265515">
    <property type="component" value="Unassembled WGS sequence"/>
</dbReference>
<dbReference type="EMBL" id="BFEA01000652">
    <property type="protein sequence ID" value="GBG88161.1"/>
    <property type="molecule type" value="Genomic_DNA"/>
</dbReference>
<comment type="caution">
    <text evidence="2">The sequence shown here is derived from an EMBL/GenBank/DDBJ whole genome shotgun (WGS) entry which is preliminary data.</text>
</comment>
<gene>
    <name evidence="2" type="ORF">CBR_g46649</name>
</gene>
<reference evidence="2 3" key="1">
    <citation type="journal article" date="2018" name="Cell">
        <title>The Chara Genome: Secondary Complexity and Implications for Plant Terrestrialization.</title>
        <authorList>
            <person name="Nishiyama T."/>
            <person name="Sakayama H."/>
            <person name="Vries J.D."/>
            <person name="Buschmann H."/>
            <person name="Saint-Marcoux D."/>
            <person name="Ullrich K.K."/>
            <person name="Haas F.B."/>
            <person name="Vanderstraeten L."/>
            <person name="Becker D."/>
            <person name="Lang D."/>
            <person name="Vosolsobe S."/>
            <person name="Rombauts S."/>
            <person name="Wilhelmsson P.K.I."/>
            <person name="Janitza P."/>
            <person name="Kern R."/>
            <person name="Heyl A."/>
            <person name="Rumpler F."/>
            <person name="Villalobos L.I.A.C."/>
            <person name="Clay J.M."/>
            <person name="Skokan R."/>
            <person name="Toyoda A."/>
            <person name="Suzuki Y."/>
            <person name="Kagoshima H."/>
            <person name="Schijlen E."/>
            <person name="Tajeshwar N."/>
            <person name="Catarino B."/>
            <person name="Hetherington A.J."/>
            <person name="Saltykova A."/>
            <person name="Bonnot C."/>
            <person name="Breuninger H."/>
            <person name="Symeonidi A."/>
            <person name="Radhakrishnan G.V."/>
            <person name="Van Nieuwerburgh F."/>
            <person name="Deforce D."/>
            <person name="Chang C."/>
            <person name="Karol K.G."/>
            <person name="Hedrich R."/>
            <person name="Ulvskov P."/>
            <person name="Glockner G."/>
            <person name="Delwiche C.F."/>
            <person name="Petrasek J."/>
            <person name="Van de Peer Y."/>
            <person name="Friml J."/>
            <person name="Beilby M."/>
            <person name="Dolan L."/>
            <person name="Kohara Y."/>
            <person name="Sugano S."/>
            <person name="Fujiyama A."/>
            <person name="Delaux P.-M."/>
            <person name="Quint M."/>
            <person name="TheiBen G."/>
            <person name="Hagemann M."/>
            <person name="Harholt J."/>
            <person name="Dunand C."/>
            <person name="Zachgo S."/>
            <person name="Langdale J."/>
            <person name="Maumus F."/>
            <person name="Straeten D.V.D."/>
            <person name="Gould S.B."/>
            <person name="Rensing S.A."/>
        </authorList>
    </citation>
    <scope>NUCLEOTIDE SEQUENCE [LARGE SCALE GENOMIC DNA]</scope>
    <source>
        <strain evidence="2 3">S276</strain>
    </source>
</reference>
<organism evidence="2 3">
    <name type="scientific">Chara braunii</name>
    <name type="common">Braun's stonewort</name>
    <dbReference type="NCBI Taxonomy" id="69332"/>
    <lineage>
        <taxon>Eukaryota</taxon>
        <taxon>Viridiplantae</taxon>
        <taxon>Streptophyta</taxon>
        <taxon>Charophyceae</taxon>
        <taxon>Charales</taxon>
        <taxon>Characeae</taxon>
        <taxon>Chara</taxon>
    </lineage>
</organism>
<feature type="chain" id="PRO_5017294203" evidence="1">
    <location>
        <begin position="22"/>
        <end position="136"/>
    </location>
</feature>
<keyword evidence="1" id="KW-0732">Signal</keyword>
<accession>A0A388M0U7</accession>